<dbReference type="RefSeq" id="WP_146298763.1">
    <property type="nucleotide sequence ID" value="NZ_CP042301.2"/>
</dbReference>
<dbReference type="KEGG" id="niy:FQ775_06810"/>
<dbReference type="OrthoDB" id="7108001at2"/>
<evidence type="ECO:0000313" key="1">
    <source>
        <dbReference type="EMBL" id="QDZ00114.1"/>
    </source>
</evidence>
<evidence type="ECO:0000313" key="2">
    <source>
        <dbReference type="Proteomes" id="UP000321389"/>
    </source>
</evidence>
<proteinExistence type="predicted"/>
<dbReference type="Proteomes" id="UP000321389">
    <property type="component" value="Chromosome"/>
</dbReference>
<protein>
    <submittedName>
        <fullName evidence="1">Uncharacterized protein</fullName>
    </submittedName>
</protein>
<sequence>MAKLPQFDGIEYLVRRRHPDGCLSLPAVDSSSRLSPAQRGAKALADTYRAELRALPTSELQRLVDDERAVEADEARQKAVADETARPFNRPDARADFKYWAKASYWTVEEAVALSLGRDPRFASWDYLKTLAATSPFAVEYAAKRELVMRAKTMGQLWDQTSPSTFLAWADRMRFAMPVELVEAVTALGIQICDWRTLYEQQKTFTDQAREELAKERAAHAAALQDHSESLAKSRDQQAELTEGYKRLLDKKDAVLAERDEQIARCQARIGELEAAATTIAEKSLGTKERDSLLRMVGGMAVGGYGLTPTEGRHRQTKEIADDLERAGVPIDVDTVRKYLAEAKQLLPGEEPSKD</sequence>
<dbReference type="EMBL" id="CP042301">
    <property type="protein sequence ID" value="QDZ00114.1"/>
    <property type="molecule type" value="Genomic_DNA"/>
</dbReference>
<organism evidence="1 2">
    <name type="scientific">Nitratireductor mangrovi</name>
    <dbReference type="NCBI Taxonomy" id="2599600"/>
    <lineage>
        <taxon>Bacteria</taxon>
        <taxon>Pseudomonadati</taxon>
        <taxon>Pseudomonadota</taxon>
        <taxon>Alphaproteobacteria</taxon>
        <taxon>Hyphomicrobiales</taxon>
        <taxon>Phyllobacteriaceae</taxon>
        <taxon>Nitratireductor</taxon>
    </lineage>
</organism>
<accession>A0A5B8KWR3</accession>
<gene>
    <name evidence="1" type="ORF">FQ775_06810</name>
</gene>
<reference evidence="1" key="1">
    <citation type="submission" date="2020-04" db="EMBL/GenBank/DDBJ databases">
        <title>Nitratireductor sp. nov. isolated from mangrove soil.</title>
        <authorList>
            <person name="Ye Y."/>
        </authorList>
    </citation>
    <scope>NUCLEOTIDE SEQUENCE</scope>
    <source>
        <strain evidence="1">SY7</strain>
    </source>
</reference>
<keyword evidence="2" id="KW-1185">Reference proteome</keyword>
<name>A0A5B8KWR3_9HYPH</name>
<dbReference type="AlphaFoldDB" id="A0A5B8KWR3"/>